<protein>
    <submittedName>
        <fullName evidence="1">Uncharacterized protein</fullName>
    </submittedName>
</protein>
<evidence type="ECO:0000313" key="2">
    <source>
        <dbReference type="Proteomes" id="UP001054945"/>
    </source>
</evidence>
<organism evidence="1 2">
    <name type="scientific">Caerostris extrusa</name>
    <name type="common">Bark spider</name>
    <name type="synonym">Caerostris bankana</name>
    <dbReference type="NCBI Taxonomy" id="172846"/>
    <lineage>
        <taxon>Eukaryota</taxon>
        <taxon>Metazoa</taxon>
        <taxon>Ecdysozoa</taxon>
        <taxon>Arthropoda</taxon>
        <taxon>Chelicerata</taxon>
        <taxon>Arachnida</taxon>
        <taxon>Araneae</taxon>
        <taxon>Araneomorphae</taxon>
        <taxon>Entelegynae</taxon>
        <taxon>Araneoidea</taxon>
        <taxon>Araneidae</taxon>
        <taxon>Caerostris</taxon>
    </lineage>
</organism>
<proteinExistence type="predicted"/>
<reference evidence="1 2" key="1">
    <citation type="submission" date="2021-06" db="EMBL/GenBank/DDBJ databases">
        <title>Caerostris extrusa draft genome.</title>
        <authorList>
            <person name="Kono N."/>
            <person name="Arakawa K."/>
        </authorList>
    </citation>
    <scope>NUCLEOTIDE SEQUENCE [LARGE SCALE GENOMIC DNA]</scope>
</reference>
<sequence length="180" mass="21464">MIPKYIFHNLNEKSLINFPRERNGERQNKQKTLHKTTWSWKQSYPVAHKDILITFKKPRKNRHIPSNVFSHNSFSHRNKTLRRKIKLFKDSRIKRRSFAQTDIKGEKCLRENSGLQTDCKHMRKKVKIVGQAISTPSYGKRIGQLTFIETLRLDPELPLRRKAVGIFLFSNNSLRWPWIK</sequence>
<evidence type="ECO:0000313" key="1">
    <source>
        <dbReference type="EMBL" id="GIZ02677.1"/>
    </source>
</evidence>
<dbReference type="EMBL" id="BPLR01018842">
    <property type="protein sequence ID" value="GIZ02677.1"/>
    <property type="molecule type" value="Genomic_DNA"/>
</dbReference>
<keyword evidence="2" id="KW-1185">Reference proteome</keyword>
<accession>A0AAV4Y929</accession>
<comment type="caution">
    <text evidence="1">The sequence shown here is derived from an EMBL/GenBank/DDBJ whole genome shotgun (WGS) entry which is preliminary data.</text>
</comment>
<dbReference type="AlphaFoldDB" id="A0AAV4Y929"/>
<gene>
    <name evidence="1" type="ORF">CEXT_578101</name>
</gene>
<name>A0AAV4Y929_CAEEX</name>
<dbReference type="Proteomes" id="UP001054945">
    <property type="component" value="Unassembled WGS sequence"/>
</dbReference>